<name>A0A7T0BXH1_9BACT</name>
<dbReference type="KEGG" id="nli:G3M70_12925"/>
<keyword evidence="7 13" id="KW-1005">Bacterial flagellum biogenesis</keyword>
<protein>
    <recommendedName>
        <fullName evidence="3 13">Flagellar biosynthetic protein FlhB</fullName>
    </recommendedName>
</protein>
<evidence type="ECO:0000313" key="16">
    <source>
        <dbReference type="Proteomes" id="UP000594688"/>
    </source>
</evidence>
<evidence type="ECO:0000256" key="3">
    <source>
        <dbReference type="ARBA" id="ARBA00021622"/>
    </source>
</evidence>
<comment type="function">
    <text evidence="12 13">Required for formation of the rod structure in the basal body of the flagellar apparatus. Together with FliI and FliH, may constitute the export apparatus of flagellin.</text>
</comment>
<evidence type="ECO:0000256" key="11">
    <source>
        <dbReference type="ARBA" id="ARBA00023225"/>
    </source>
</evidence>
<keyword evidence="10 13" id="KW-0472">Membrane</keyword>
<dbReference type="AlphaFoldDB" id="A0A7T0BXH1"/>
<comment type="similarity">
    <text evidence="2 13">Belongs to the type III secretion exporter family.</text>
</comment>
<evidence type="ECO:0000256" key="6">
    <source>
        <dbReference type="ARBA" id="ARBA00022692"/>
    </source>
</evidence>
<dbReference type="NCBIfam" id="TIGR00328">
    <property type="entry name" value="flhB"/>
    <property type="match status" value="1"/>
</dbReference>
<evidence type="ECO:0000256" key="10">
    <source>
        <dbReference type="ARBA" id="ARBA00023136"/>
    </source>
</evidence>
<dbReference type="SUPFAM" id="SSF160544">
    <property type="entry name" value="EscU C-terminal domain-like"/>
    <property type="match status" value="1"/>
</dbReference>
<dbReference type="PANTHER" id="PTHR30531">
    <property type="entry name" value="FLAGELLAR BIOSYNTHETIC PROTEIN FLHB"/>
    <property type="match status" value="1"/>
</dbReference>
<dbReference type="FunFam" id="3.40.1690.10:FF:000001">
    <property type="entry name" value="Flagellar biosynthetic protein FlhB"/>
    <property type="match status" value="1"/>
</dbReference>
<gene>
    <name evidence="13 15" type="primary">flhB</name>
    <name evidence="15" type="ORF">G3M70_12925</name>
</gene>
<keyword evidence="9 13" id="KW-1133">Transmembrane helix</keyword>
<dbReference type="GO" id="GO:0044780">
    <property type="term" value="P:bacterial-type flagellum assembly"/>
    <property type="evidence" value="ECO:0007669"/>
    <property type="project" value="InterPro"/>
</dbReference>
<accession>A0A7T0BXH1</accession>
<dbReference type="GO" id="GO:0005886">
    <property type="term" value="C:plasma membrane"/>
    <property type="evidence" value="ECO:0007669"/>
    <property type="project" value="UniProtKB-SubCell"/>
</dbReference>
<keyword evidence="8 13" id="KW-0653">Protein transport</keyword>
<sequence length="360" mass="40572">MEEDKDQKTEEPTSKRLTDAEDKGNFAHSREMTSAFILMMATLSFIMAGSFSTKHMMGTWHNMISQVHTIQLTVNEMQGLLGWTAKNIMIILSPVLLSIMLGGVVANLFQTGGFKVSAHPLTPKFNKLNPLTGVKRLFSKNSVMELFKSIFKIAVISWIAFITIKGHFAEIPPMMGLSVGQILAFLGRVMIEIMIKVLLMIILIALIDFAFQKFTYTENLRMTKQQVKDERKDTEGNPQIKQRIRTVQLEMMRKRMMAAVPEADVVVTNPTHFSIAIKYDRNKHEAPVVVAKGQGDIALKIREIAKENDVPLVEDKPLARLLYKSVEIGQIIPTHLYRAVAEILAYVYKLKGIAGQEIKP</sequence>
<evidence type="ECO:0000256" key="5">
    <source>
        <dbReference type="ARBA" id="ARBA00022475"/>
    </source>
</evidence>
<dbReference type="GO" id="GO:0009306">
    <property type="term" value="P:protein secretion"/>
    <property type="evidence" value="ECO:0007669"/>
    <property type="project" value="InterPro"/>
</dbReference>
<evidence type="ECO:0000256" key="13">
    <source>
        <dbReference type="RuleBase" id="RU364091"/>
    </source>
</evidence>
<dbReference type="PANTHER" id="PTHR30531:SF12">
    <property type="entry name" value="FLAGELLAR BIOSYNTHETIC PROTEIN FLHB"/>
    <property type="match status" value="1"/>
</dbReference>
<reference evidence="15 16" key="1">
    <citation type="submission" date="2020-02" db="EMBL/GenBank/DDBJ databases">
        <title>Genomic and physiological characterization of two novel Nitrospinaceae genera.</title>
        <authorList>
            <person name="Mueller A.J."/>
            <person name="Jung M.-Y."/>
            <person name="Strachan C.R."/>
            <person name="Herbold C.W."/>
            <person name="Kirkegaard R.H."/>
            <person name="Daims H."/>
        </authorList>
    </citation>
    <scope>NUCLEOTIDE SEQUENCE [LARGE SCALE GENOMIC DNA]</scope>
    <source>
        <strain evidence="15">EB</strain>
    </source>
</reference>
<dbReference type="EMBL" id="CP048685">
    <property type="protein sequence ID" value="QPJ62729.1"/>
    <property type="molecule type" value="Genomic_DNA"/>
</dbReference>
<keyword evidence="15" id="KW-0966">Cell projection</keyword>
<dbReference type="InterPro" id="IPR006135">
    <property type="entry name" value="T3SS_substrate_exporter"/>
</dbReference>
<evidence type="ECO:0000256" key="4">
    <source>
        <dbReference type="ARBA" id="ARBA00022448"/>
    </source>
</evidence>
<feature type="transmembrane region" description="Helical" evidence="13">
    <location>
        <begin position="150"/>
        <end position="169"/>
    </location>
</feature>
<dbReference type="InterPro" id="IPR029025">
    <property type="entry name" value="T3SS_substrate_exporter_C"/>
</dbReference>
<keyword evidence="4 13" id="KW-0813">Transport</keyword>
<organism evidence="15 16">
    <name type="scientific">Candidatus Nitronauta litoralis</name>
    <dbReference type="NCBI Taxonomy" id="2705533"/>
    <lineage>
        <taxon>Bacteria</taxon>
        <taxon>Pseudomonadati</taxon>
        <taxon>Nitrospinota/Tectimicrobiota group</taxon>
        <taxon>Nitrospinota</taxon>
        <taxon>Nitrospinia</taxon>
        <taxon>Nitrospinales</taxon>
        <taxon>Nitrospinaceae</taxon>
        <taxon>Candidatus Nitronauta</taxon>
    </lineage>
</organism>
<keyword evidence="6 13" id="KW-0812">Transmembrane</keyword>
<dbReference type="PRINTS" id="PR00950">
    <property type="entry name" value="TYPE3IMSPROT"/>
</dbReference>
<proteinExistence type="inferred from homology"/>
<evidence type="ECO:0000256" key="8">
    <source>
        <dbReference type="ARBA" id="ARBA00022927"/>
    </source>
</evidence>
<dbReference type="InterPro" id="IPR006136">
    <property type="entry name" value="FlhB"/>
</dbReference>
<dbReference type="Gene3D" id="3.40.1690.10">
    <property type="entry name" value="secretion proteins EscU"/>
    <property type="match status" value="1"/>
</dbReference>
<evidence type="ECO:0000256" key="1">
    <source>
        <dbReference type="ARBA" id="ARBA00004651"/>
    </source>
</evidence>
<evidence type="ECO:0000313" key="15">
    <source>
        <dbReference type="EMBL" id="QPJ62729.1"/>
    </source>
</evidence>
<dbReference type="Proteomes" id="UP000594688">
    <property type="component" value="Chromosome"/>
</dbReference>
<comment type="subcellular location">
    <subcellularLocation>
        <location evidence="1">Cell membrane</location>
        <topology evidence="1">Multi-pass membrane protein</topology>
    </subcellularLocation>
</comment>
<dbReference type="Pfam" id="PF01312">
    <property type="entry name" value="Bac_export_2"/>
    <property type="match status" value="1"/>
</dbReference>
<evidence type="ECO:0000256" key="12">
    <source>
        <dbReference type="ARBA" id="ARBA00025078"/>
    </source>
</evidence>
<evidence type="ECO:0000256" key="14">
    <source>
        <dbReference type="SAM" id="MobiDB-lite"/>
    </source>
</evidence>
<feature type="region of interest" description="Disordered" evidence="14">
    <location>
        <begin position="1"/>
        <end position="24"/>
    </location>
</feature>
<evidence type="ECO:0000256" key="2">
    <source>
        <dbReference type="ARBA" id="ARBA00010690"/>
    </source>
</evidence>
<feature type="transmembrane region" description="Helical" evidence="13">
    <location>
        <begin position="88"/>
        <end position="109"/>
    </location>
</feature>
<feature type="transmembrane region" description="Helical" evidence="13">
    <location>
        <begin position="35"/>
        <end position="53"/>
    </location>
</feature>
<feature type="transmembrane region" description="Helical" evidence="13">
    <location>
        <begin position="189"/>
        <end position="211"/>
    </location>
</feature>
<dbReference type="Gene3D" id="6.10.250.2080">
    <property type="match status" value="1"/>
</dbReference>
<keyword evidence="11 13" id="KW-1006">Bacterial flagellum protein export</keyword>
<keyword evidence="5 13" id="KW-1003">Cell membrane</keyword>
<keyword evidence="15" id="KW-0282">Flagellum</keyword>
<evidence type="ECO:0000256" key="7">
    <source>
        <dbReference type="ARBA" id="ARBA00022795"/>
    </source>
</evidence>
<keyword evidence="15" id="KW-0969">Cilium</keyword>
<evidence type="ECO:0000256" key="9">
    <source>
        <dbReference type="ARBA" id="ARBA00022989"/>
    </source>
</evidence>